<sequence>MRRRLPFFLAALLYTFTLTAPGFAQVAGQVGGVPGPDAVYLNDNNVIRGTLTEVVVGDHVTIQLQNGQTARIVWSYVARIDRNGVPQSMVATPTPPVFAPAAPPPAPSLGSATVFIEGANVTLEQLNGSKWVRVCEAPCGKSLSLDSTYQITGDGIRSSRGFSLRGNAGERVVLDVAPASSGSYVAGIVLLSVGIPLLLIGPYVLAAAKAVETGSSTNTTAGQATGWAMLGAGAVGTVMGLILFFSNTHTGVDQRVDPAAGKAADAGKRLPIWTDLASSRPSVVAGSTPFLFPVFEQRF</sequence>
<evidence type="ECO:0000256" key="2">
    <source>
        <dbReference type="SAM" id="SignalP"/>
    </source>
</evidence>
<feature type="signal peptide" evidence="2">
    <location>
        <begin position="1"/>
        <end position="24"/>
    </location>
</feature>
<feature type="transmembrane region" description="Helical" evidence="1">
    <location>
        <begin position="227"/>
        <end position="245"/>
    </location>
</feature>
<evidence type="ECO:0000313" key="4">
    <source>
        <dbReference type="Proteomes" id="UP001379533"/>
    </source>
</evidence>
<keyword evidence="1" id="KW-0472">Membrane</keyword>
<feature type="transmembrane region" description="Helical" evidence="1">
    <location>
        <begin position="184"/>
        <end position="206"/>
    </location>
</feature>
<gene>
    <name evidence="3" type="ORF">LZC95_06540</name>
</gene>
<organism evidence="3 4">
    <name type="scientific">Pendulispora brunnea</name>
    <dbReference type="NCBI Taxonomy" id="2905690"/>
    <lineage>
        <taxon>Bacteria</taxon>
        <taxon>Pseudomonadati</taxon>
        <taxon>Myxococcota</taxon>
        <taxon>Myxococcia</taxon>
        <taxon>Myxococcales</taxon>
        <taxon>Sorangiineae</taxon>
        <taxon>Pendulisporaceae</taxon>
        <taxon>Pendulispora</taxon>
    </lineage>
</organism>
<protein>
    <submittedName>
        <fullName evidence="3">Uncharacterized protein</fullName>
    </submittedName>
</protein>
<reference evidence="3 4" key="1">
    <citation type="submission" date="2021-12" db="EMBL/GenBank/DDBJ databases">
        <title>Discovery of the Pendulisporaceae a myxobacterial family with distinct sporulation behavior and unique specialized metabolism.</title>
        <authorList>
            <person name="Garcia R."/>
            <person name="Popoff A."/>
            <person name="Bader C.D."/>
            <person name="Loehr J."/>
            <person name="Walesch S."/>
            <person name="Walt C."/>
            <person name="Boldt J."/>
            <person name="Bunk B."/>
            <person name="Haeckl F.J.F.P.J."/>
            <person name="Gunesch A.P."/>
            <person name="Birkelbach J."/>
            <person name="Nuebel U."/>
            <person name="Pietschmann T."/>
            <person name="Bach T."/>
            <person name="Mueller R."/>
        </authorList>
    </citation>
    <scope>NUCLEOTIDE SEQUENCE [LARGE SCALE GENOMIC DNA]</scope>
    <source>
        <strain evidence="3 4">MSr12523</strain>
    </source>
</reference>
<keyword evidence="2" id="KW-0732">Signal</keyword>
<dbReference type="EMBL" id="CP089982">
    <property type="protein sequence ID" value="WXA96496.1"/>
    <property type="molecule type" value="Genomic_DNA"/>
</dbReference>
<keyword evidence="4" id="KW-1185">Reference proteome</keyword>
<dbReference type="Proteomes" id="UP001379533">
    <property type="component" value="Chromosome"/>
</dbReference>
<name>A0ABZ2KCT4_9BACT</name>
<evidence type="ECO:0000313" key="3">
    <source>
        <dbReference type="EMBL" id="WXA96496.1"/>
    </source>
</evidence>
<proteinExistence type="predicted"/>
<dbReference type="RefSeq" id="WP_394847112.1">
    <property type="nucleotide sequence ID" value="NZ_CP089982.1"/>
</dbReference>
<accession>A0ABZ2KCT4</accession>
<keyword evidence="1" id="KW-0812">Transmembrane</keyword>
<feature type="chain" id="PRO_5045820772" evidence="2">
    <location>
        <begin position="25"/>
        <end position="299"/>
    </location>
</feature>
<keyword evidence="1" id="KW-1133">Transmembrane helix</keyword>
<evidence type="ECO:0000256" key="1">
    <source>
        <dbReference type="SAM" id="Phobius"/>
    </source>
</evidence>